<organism evidence="1 2">
    <name type="scientific">Oceanobacillus piezotolerans</name>
    <dbReference type="NCBI Taxonomy" id="2448030"/>
    <lineage>
        <taxon>Bacteria</taxon>
        <taxon>Bacillati</taxon>
        <taxon>Bacillota</taxon>
        <taxon>Bacilli</taxon>
        <taxon>Bacillales</taxon>
        <taxon>Bacillaceae</taxon>
        <taxon>Oceanobacillus</taxon>
    </lineage>
</organism>
<comment type="caution">
    <text evidence="1">The sequence shown here is derived from an EMBL/GenBank/DDBJ whole genome shotgun (WGS) entry which is preliminary data.</text>
</comment>
<gene>
    <name evidence="1" type="ORF">D8M04_15175</name>
</gene>
<reference evidence="1 2" key="1">
    <citation type="submission" date="2018-10" db="EMBL/GenBank/DDBJ databases">
        <title>Oceanobacillus sp. YLB-02 draft genome.</title>
        <authorList>
            <person name="Yu L."/>
        </authorList>
    </citation>
    <scope>NUCLEOTIDE SEQUENCE [LARGE SCALE GENOMIC DNA]</scope>
    <source>
        <strain evidence="1 2">YLB-02</strain>
    </source>
</reference>
<evidence type="ECO:0000313" key="2">
    <source>
        <dbReference type="Proteomes" id="UP000270219"/>
    </source>
</evidence>
<name>A0A498DFW1_9BACI</name>
<dbReference type="Proteomes" id="UP000270219">
    <property type="component" value="Unassembled WGS sequence"/>
</dbReference>
<protein>
    <submittedName>
        <fullName evidence="1">Uncharacterized protein</fullName>
    </submittedName>
</protein>
<proteinExistence type="predicted"/>
<keyword evidence="2" id="KW-1185">Reference proteome</keyword>
<dbReference type="OrthoDB" id="2968579at2"/>
<accession>A0A498DFW1</accession>
<dbReference type="EMBL" id="RCHR01000005">
    <property type="protein sequence ID" value="RLL42888.1"/>
    <property type="molecule type" value="Genomic_DNA"/>
</dbReference>
<dbReference type="RefSeq" id="WP_121524255.1">
    <property type="nucleotide sequence ID" value="NZ_RCHR01000005.1"/>
</dbReference>
<evidence type="ECO:0000313" key="1">
    <source>
        <dbReference type="EMBL" id="RLL42888.1"/>
    </source>
</evidence>
<sequence>MYLLNHQYEIKVFENIMFVHDSISDEVKFAFEIYNLDKGKLKKLFYFGLEKTISFHREEQIVQKVVQRYPNYFTNCNDLKRNCFRLIREYTELFRYEFISTQHFSDYLKEVEVFLKRKKRMKLLFDIEGYEYIKQAFQNNPLMEITGVQGEVLNDTQETFDVIITEPNGEREDRKWLERAEAIMFLNTDSKKIAIGPLIYVKKFQIPSFANEEPKEYPIILEQEQHLLYYFIERILYIYAFNLNQKLLKDTCIPVRHSLILDRVDLKGYSKTVTIYPRVETLVDAVK</sequence>
<dbReference type="AlphaFoldDB" id="A0A498DFW1"/>